<reference evidence="3" key="1">
    <citation type="submission" date="2016-03" db="EMBL/GenBank/DDBJ databases">
        <title>Draft genome sequence of Paenibacillus glacialis DSM 22343.</title>
        <authorList>
            <person name="Shin S.-K."/>
            <person name="Yi H."/>
        </authorList>
    </citation>
    <scope>NUCLEOTIDE SEQUENCE [LARGE SCALE GENOMIC DNA]</scope>
    <source>
        <strain evidence="3">NBRC 105008</strain>
    </source>
</reference>
<dbReference type="EMBL" id="LVEO01000029">
    <property type="protein sequence ID" value="OCB68767.1"/>
    <property type="molecule type" value="Genomic_DNA"/>
</dbReference>
<feature type="transmembrane region" description="Helical" evidence="1">
    <location>
        <begin position="7"/>
        <end position="26"/>
    </location>
</feature>
<evidence type="ECO:0000313" key="3">
    <source>
        <dbReference type="Proteomes" id="UP000093226"/>
    </source>
</evidence>
<evidence type="ECO:0000313" key="2">
    <source>
        <dbReference type="EMBL" id="OCB68767.1"/>
    </source>
</evidence>
<keyword evidence="1" id="KW-1133">Transmembrane helix</keyword>
<name>A0A1B9DGG6_9FLAO</name>
<keyword evidence="1" id="KW-0812">Transmembrane</keyword>
<sequence length="63" mass="7632">MKYKTHTILTILIGLFCVVTNLYWFFNQDIQPKIFMRINIWTAFLLFLVIQLPTIQQQLKNEK</sequence>
<feature type="transmembrane region" description="Helical" evidence="1">
    <location>
        <begin position="38"/>
        <end position="55"/>
    </location>
</feature>
<dbReference type="AlphaFoldDB" id="A0A1B9DGG6"/>
<keyword evidence="1" id="KW-0472">Membrane</keyword>
<gene>
    <name evidence="2" type="ORF">FBGL_14340</name>
</gene>
<proteinExistence type="predicted"/>
<comment type="caution">
    <text evidence="2">The sequence shown here is derived from an EMBL/GenBank/DDBJ whole genome shotgun (WGS) entry which is preliminary data.</text>
</comment>
<organism evidence="2 3">
    <name type="scientific">Flavobacterium glycines</name>
    <dbReference type="NCBI Taxonomy" id="551990"/>
    <lineage>
        <taxon>Bacteria</taxon>
        <taxon>Pseudomonadati</taxon>
        <taxon>Bacteroidota</taxon>
        <taxon>Flavobacteriia</taxon>
        <taxon>Flavobacteriales</taxon>
        <taxon>Flavobacteriaceae</taxon>
        <taxon>Flavobacterium</taxon>
    </lineage>
</organism>
<accession>A0A1B9DGG6</accession>
<evidence type="ECO:0000256" key="1">
    <source>
        <dbReference type="SAM" id="Phobius"/>
    </source>
</evidence>
<dbReference type="Proteomes" id="UP000093226">
    <property type="component" value="Unassembled WGS sequence"/>
</dbReference>
<protein>
    <submittedName>
        <fullName evidence="2">Uncharacterized protein</fullName>
    </submittedName>
</protein>